<comment type="caution">
    <text evidence="2">The sequence shown here is derived from an EMBL/GenBank/DDBJ whole genome shotgun (WGS) entry which is preliminary data.</text>
</comment>
<evidence type="ECO:0000313" key="2">
    <source>
        <dbReference type="EMBL" id="OLO43813.1"/>
    </source>
</evidence>
<dbReference type="RefSeq" id="WP_075412468.1">
    <property type="nucleotide sequence ID" value="NZ_MSKK01000057.1"/>
</dbReference>
<dbReference type="AlphaFoldDB" id="A0A1Q8V6V4"/>
<dbReference type="EMBL" id="MSKK01000057">
    <property type="protein sequence ID" value="OLO43813.1"/>
    <property type="molecule type" value="Genomic_DNA"/>
</dbReference>
<gene>
    <name evidence="2" type="ORF">BKH31_11940</name>
</gene>
<feature type="domain" description="Putative endonuclease Z1" evidence="1">
    <location>
        <begin position="488"/>
        <end position="720"/>
    </location>
</feature>
<name>A0A1Q8V6V4_9ACTO</name>
<protein>
    <recommendedName>
        <fullName evidence="1">Putative endonuclease Z1 domain-containing protein</fullName>
    </recommendedName>
</protein>
<sequence>MSIDKYDQALKQALDGMNVPMDLHGIVSAYLQAVGEAIAREEIPDLILSAERNAPGRTKFHLRLSEWDAEKDAAWTDGTAARTPERRAVVMKRLGVNDDVASRINEAFPVFVDRTKAILAPDWTPWYDEERRRAHHFYWDGYRSLLEKRLPPEAVASIDSATTDIVGRLADPSGAEPYQSKGLVVGHVQSGKTANFTGVIAKAIDAGYRLIIVLTGTVEILRSQTQRRLDMELIGRENILGGISEGDEDLLKDVDYASTDDVDWKAGRFVSYGPGFIETGVPAIRRLTGAKNDYKMLKAGLDALDPRAGYELSNPGRPMWHPDNIHRTDVRIAVVKKNKTVLGKLVNDLRRIKARTAELPTLIIDDEADQASVNTVKPDSAGTRKERTAINRLIAELMGRLSRAQYVGYTATPFANVFISPEDAEDIFPRDFIVSLSAPEAYRGGRAYHDFEELTDEEKDDPAVSNEKAFVRSLHGDDDTDPQRVDEELREALNAFVLTGAIKLWRATRRPALEGAFRHHTMLVHESVKQTEHAELGDRIRRLWQQAGYGSPASNDALRKLFDEDFAVVSAARQWEDDLPLPESFEDVAPFIGEVLDLVMTGGTDPVVIVNGDKDQQYNQVDFQRDRVWRILVGGTKLSRGFTLEGLTITYFKRRSTQGDALMQMGRWFGYRRGYPDLVRLYMARRIKGAGKTTYDLYEAFGAIMRDEEQFREQLETFAGLGEDGRPLLRPIEVPPLVFQQLPWLLPTSRNKMYNAKLDFKGIGGELQDFPRQPERGCGETNAKHFALVRPWFEHDLFGPIESFEYWDPRTERIGEFDGRVAVVTAEEMLTVLEGFSWMEQFDFGPTLEMIRRAMAGGKLKDWAVLLPMLKGTPEKTVDGLRIPMLKRTRRGGTRGGFSGSSFRQRDAIETIAGKPRTRDRHAGDHDAAIAYRTSTRGAMLLTFAADPKNGAERTPSRMPETMTVADTATLFSLALPYAAAPSGSIAFSVRRRDRSNDPVVDAD</sequence>
<reference evidence="2 3" key="1">
    <citation type="submission" date="2016-12" db="EMBL/GenBank/DDBJ databases">
        <title>Genomic comparison of strains in the 'Actinomyces naeslundii' group.</title>
        <authorList>
            <person name="Mughal S.R."/>
            <person name="Do T."/>
            <person name="Gilbert S.C."/>
            <person name="Witherden E.A."/>
            <person name="Didelot X."/>
            <person name="Beighton D."/>
        </authorList>
    </citation>
    <scope>NUCLEOTIDE SEQUENCE [LARGE SCALE GENOMIC DNA]</scope>
    <source>
        <strain evidence="2 3">R21091</strain>
    </source>
</reference>
<dbReference type="Pfam" id="PF10593">
    <property type="entry name" value="Z1"/>
    <property type="match status" value="1"/>
</dbReference>
<evidence type="ECO:0000259" key="1">
    <source>
        <dbReference type="Pfam" id="PF10593"/>
    </source>
</evidence>
<proteinExistence type="predicted"/>
<accession>A0A1Q8V6V4</accession>
<organism evidence="2 3">
    <name type="scientific">Actinomyces oris</name>
    <dbReference type="NCBI Taxonomy" id="544580"/>
    <lineage>
        <taxon>Bacteria</taxon>
        <taxon>Bacillati</taxon>
        <taxon>Actinomycetota</taxon>
        <taxon>Actinomycetes</taxon>
        <taxon>Actinomycetales</taxon>
        <taxon>Actinomycetaceae</taxon>
        <taxon>Actinomyces</taxon>
    </lineage>
</organism>
<dbReference type="OrthoDB" id="436461at2"/>
<dbReference type="Proteomes" id="UP000186471">
    <property type="component" value="Unassembled WGS sequence"/>
</dbReference>
<dbReference type="InterPro" id="IPR018310">
    <property type="entry name" value="Put_endonuclease_Z1-dom"/>
</dbReference>
<evidence type="ECO:0000313" key="3">
    <source>
        <dbReference type="Proteomes" id="UP000186471"/>
    </source>
</evidence>